<gene>
    <name evidence="2" type="ORF">POM88_007836</name>
</gene>
<keyword evidence="3" id="KW-1185">Reference proteome</keyword>
<protein>
    <recommendedName>
        <fullName evidence="1">Reverse transcriptase zinc-binding domain-containing protein</fullName>
    </recommendedName>
</protein>
<feature type="domain" description="Reverse transcriptase zinc-binding" evidence="1">
    <location>
        <begin position="132"/>
        <end position="218"/>
    </location>
</feature>
<dbReference type="InterPro" id="IPR036397">
    <property type="entry name" value="RNaseH_sf"/>
</dbReference>
<evidence type="ECO:0000313" key="3">
    <source>
        <dbReference type="Proteomes" id="UP001237642"/>
    </source>
</evidence>
<dbReference type="GO" id="GO:0003676">
    <property type="term" value="F:nucleic acid binding"/>
    <property type="evidence" value="ECO:0007669"/>
    <property type="project" value="InterPro"/>
</dbReference>
<dbReference type="InterPro" id="IPR044730">
    <property type="entry name" value="RNase_H-like_dom_plant"/>
</dbReference>
<dbReference type="PANTHER" id="PTHR36617">
    <property type="entry name" value="PROTEIN, PUTATIVE-RELATED"/>
    <property type="match status" value="1"/>
</dbReference>
<dbReference type="InterPro" id="IPR012337">
    <property type="entry name" value="RNaseH-like_sf"/>
</dbReference>
<dbReference type="SUPFAM" id="SSF53098">
    <property type="entry name" value="Ribonuclease H-like"/>
    <property type="match status" value="1"/>
</dbReference>
<sequence>MCFDKKHTSGIIKDIVEVANSQSSKDLFKFYQFEWKVNNGCAVLFWEDIWYQGKSLMISFSKLYSLSLWQNLELSMFLDIWDCYDHTSLVFWKRKLRAWELNQVDCLNEIIKGVSLNSRKDVLIWLPGKDKYTVKEGISLMGFGNNANIDSWNFIWKLKIPPKVQIFMWKLHHGMLPVKALLQSRMRNSLANQNCCRCPDSETVLHLFWQCPFAFDIWKWLFEWWGLPSFRIGSDISTMWDSYRCFRDRITQEVWKTTLGACVWTIWLERNQGVFNNKLASRENVSSLIKHRAAQWCLAAGFLVKETLAWWNFNPMGCITRSISLKKLDLLNNGCALTGFIDGSWKLDNKGVIIAGIGGLILNQEGKKKLEFAGPTISLDPLHTEWAALIFIVDYFSKKNLNISLMIYSDSALLVRSLINFKNRGNIEEELIFKVRKKMLRHNIFLKQISRAYNDKADLLAKLGSNYEDIKIQEAQDFV</sequence>
<evidence type="ECO:0000313" key="2">
    <source>
        <dbReference type="EMBL" id="KAK1397973.1"/>
    </source>
</evidence>
<organism evidence="2 3">
    <name type="scientific">Heracleum sosnowskyi</name>
    <dbReference type="NCBI Taxonomy" id="360622"/>
    <lineage>
        <taxon>Eukaryota</taxon>
        <taxon>Viridiplantae</taxon>
        <taxon>Streptophyta</taxon>
        <taxon>Embryophyta</taxon>
        <taxon>Tracheophyta</taxon>
        <taxon>Spermatophyta</taxon>
        <taxon>Magnoliopsida</taxon>
        <taxon>eudicotyledons</taxon>
        <taxon>Gunneridae</taxon>
        <taxon>Pentapetalae</taxon>
        <taxon>asterids</taxon>
        <taxon>campanulids</taxon>
        <taxon>Apiales</taxon>
        <taxon>Apiaceae</taxon>
        <taxon>Apioideae</taxon>
        <taxon>apioid superclade</taxon>
        <taxon>Tordylieae</taxon>
        <taxon>Tordyliinae</taxon>
        <taxon>Heracleum</taxon>
    </lineage>
</organism>
<dbReference type="Gene3D" id="3.30.420.10">
    <property type="entry name" value="Ribonuclease H-like superfamily/Ribonuclease H"/>
    <property type="match status" value="1"/>
</dbReference>
<dbReference type="CDD" id="cd06222">
    <property type="entry name" value="RNase_H_like"/>
    <property type="match status" value="1"/>
</dbReference>
<dbReference type="AlphaFoldDB" id="A0AAD8J663"/>
<dbReference type="InterPro" id="IPR026960">
    <property type="entry name" value="RVT-Znf"/>
</dbReference>
<name>A0AAD8J663_9APIA</name>
<accession>A0AAD8J663</accession>
<dbReference type="Pfam" id="PF13966">
    <property type="entry name" value="zf-RVT"/>
    <property type="match status" value="1"/>
</dbReference>
<evidence type="ECO:0000259" key="1">
    <source>
        <dbReference type="Pfam" id="PF13966"/>
    </source>
</evidence>
<reference evidence="2" key="1">
    <citation type="submission" date="2023-02" db="EMBL/GenBank/DDBJ databases">
        <title>Genome of toxic invasive species Heracleum sosnowskyi carries increased number of genes despite the absence of recent whole-genome duplications.</title>
        <authorList>
            <person name="Schelkunov M."/>
            <person name="Shtratnikova V."/>
            <person name="Makarenko M."/>
            <person name="Klepikova A."/>
            <person name="Omelchenko D."/>
            <person name="Novikova G."/>
            <person name="Obukhova E."/>
            <person name="Bogdanov V."/>
            <person name="Penin A."/>
            <person name="Logacheva M."/>
        </authorList>
    </citation>
    <scope>NUCLEOTIDE SEQUENCE</scope>
    <source>
        <strain evidence="2">Hsosn_3</strain>
        <tissue evidence="2">Leaf</tissue>
    </source>
</reference>
<dbReference type="PANTHER" id="PTHR36617:SF15">
    <property type="entry name" value="REVERSE TRANSCRIPTASE ZINC-BINDING DOMAIN-CONTAINING PROTEIN"/>
    <property type="match status" value="1"/>
</dbReference>
<proteinExistence type="predicted"/>
<comment type="caution">
    <text evidence="2">The sequence shown here is derived from an EMBL/GenBank/DDBJ whole genome shotgun (WGS) entry which is preliminary data.</text>
</comment>
<dbReference type="Proteomes" id="UP001237642">
    <property type="component" value="Unassembled WGS sequence"/>
</dbReference>
<reference evidence="2" key="2">
    <citation type="submission" date="2023-05" db="EMBL/GenBank/DDBJ databases">
        <authorList>
            <person name="Schelkunov M.I."/>
        </authorList>
    </citation>
    <scope>NUCLEOTIDE SEQUENCE</scope>
    <source>
        <strain evidence="2">Hsosn_3</strain>
        <tissue evidence="2">Leaf</tissue>
    </source>
</reference>
<dbReference type="EMBL" id="JAUIZM010000002">
    <property type="protein sequence ID" value="KAK1397973.1"/>
    <property type="molecule type" value="Genomic_DNA"/>
</dbReference>